<dbReference type="InterPro" id="IPR007627">
    <property type="entry name" value="RNA_pol_sigma70_r2"/>
</dbReference>
<evidence type="ECO:0000256" key="3">
    <source>
        <dbReference type="ARBA" id="ARBA00023082"/>
    </source>
</evidence>
<evidence type="ECO:0000259" key="6">
    <source>
        <dbReference type="Pfam" id="PF04542"/>
    </source>
</evidence>
<dbReference type="InterPro" id="IPR014284">
    <property type="entry name" value="RNA_pol_sigma-70_dom"/>
</dbReference>
<comment type="caution">
    <text evidence="8">The sequence shown here is derived from an EMBL/GenBank/DDBJ whole genome shotgun (WGS) entry which is preliminary data.</text>
</comment>
<evidence type="ECO:0000256" key="5">
    <source>
        <dbReference type="ARBA" id="ARBA00023163"/>
    </source>
</evidence>
<dbReference type="Proteomes" id="UP000245870">
    <property type="component" value="Unassembled WGS sequence"/>
</dbReference>
<dbReference type="Gene3D" id="1.10.10.10">
    <property type="entry name" value="Winged helix-like DNA-binding domain superfamily/Winged helix DNA-binding domain"/>
    <property type="match status" value="1"/>
</dbReference>
<evidence type="ECO:0000259" key="7">
    <source>
        <dbReference type="Pfam" id="PF08281"/>
    </source>
</evidence>
<keyword evidence="5" id="KW-0804">Transcription</keyword>
<evidence type="ECO:0000313" key="8">
    <source>
        <dbReference type="EMBL" id="PVX57918.1"/>
    </source>
</evidence>
<proteinExistence type="inferred from homology"/>
<dbReference type="RefSeq" id="WP_116615791.1">
    <property type="nucleotide sequence ID" value="NZ_CALDWB010000002.1"/>
</dbReference>
<feature type="domain" description="RNA polymerase sigma-70 region 2" evidence="6">
    <location>
        <begin position="13"/>
        <end position="75"/>
    </location>
</feature>
<protein>
    <submittedName>
        <fullName evidence="8">RNA polymerase sigma-70 factor (ECF subfamily)</fullName>
    </submittedName>
</protein>
<keyword evidence="2" id="KW-0805">Transcription regulation</keyword>
<sequence>MNASDFKQIFLPCHRRMYTAAWRLTGNQQEAEDLVQDAMMRLWIKRKNIEKPDNAEAFAVTTLRNLFYDQHRKKQLKQNDEEPKDHQLRTEHDASDALAVKQEMMMTQQCINDLPENQRLIITLHDIDELSYEEIEKQTGLNAVNIRVTLSRARKAVREKLQAFRQQ</sequence>
<evidence type="ECO:0000256" key="2">
    <source>
        <dbReference type="ARBA" id="ARBA00023015"/>
    </source>
</evidence>
<name>A0A2U0UJY0_9BACT</name>
<dbReference type="InterPro" id="IPR013324">
    <property type="entry name" value="RNA_pol_sigma_r3/r4-like"/>
</dbReference>
<dbReference type="InterPro" id="IPR013325">
    <property type="entry name" value="RNA_pol_sigma_r2"/>
</dbReference>
<dbReference type="SUPFAM" id="SSF88946">
    <property type="entry name" value="Sigma2 domain of RNA polymerase sigma factors"/>
    <property type="match status" value="1"/>
</dbReference>
<dbReference type="EMBL" id="QENY01000003">
    <property type="protein sequence ID" value="PVX57918.1"/>
    <property type="molecule type" value="Genomic_DNA"/>
</dbReference>
<dbReference type="NCBIfam" id="TIGR02937">
    <property type="entry name" value="sigma70-ECF"/>
    <property type="match status" value="1"/>
</dbReference>
<feature type="domain" description="RNA polymerase sigma factor 70 region 4 type 2" evidence="7">
    <location>
        <begin position="107"/>
        <end position="156"/>
    </location>
</feature>
<evidence type="ECO:0000256" key="1">
    <source>
        <dbReference type="ARBA" id="ARBA00010641"/>
    </source>
</evidence>
<comment type="similarity">
    <text evidence="1">Belongs to the sigma-70 factor family. ECF subfamily.</text>
</comment>
<dbReference type="InterPro" id="IPR036388">
    <property type="entry name" value="WH-like_DNA-bd_sf"/>
</dbReference>
<dbReference type="PANTHER" id="PTHR43133">
    <property type="entry name" value="RNA POLYMERASE ECF-TYPE SIGMA FACTO"/>
    <property type="match status" value="1"/>
</dbReference>
<dbReference type="InterPro" id="IPR039425">
    <property type="entry name" value="RNA_pol_sigma-70-like"/>
</dbReference>
<dbReference type="GO" id="GO:0003677">
    <property type="term" value="F:DNA binding"/>
    <property type="evidence" value="ECO:0007669"/>
    <property type="project" value="UniProtKB-KW"/>
</dbReference>
<dbReference type="OrthoDB" id="795989at2"/>
<gene>
    <name evidence="8" type="ORF">C7379_10341</name>
</gene>
<dbReference type="Gene3D" id="1.10.1740.10">
    <property type="match status" value="1"/>
</dbReference>
<dbReference type="Pfam" id="PF08281">
    <property type="entry name" value="Sigma70_r4_2"/>
    <property type="match status" value="1"/>
</dbReference>
<dbReference type="CDD" id="cd06171">
    <property type="entry name" value="Sigma70_r4"/>
    <property type="match status" value="1"/>
</dbReference>
<dbReference type="AlphaFoldDB" id="A0A2U0UJY0"/>
<accession>A0A2U0UJY0</accession>
<keyword evidence="9" id="KW-1185">Reference proteome</keyword>
<dbReference type="PANTHER" id="PTHR43133:SF8">
    <property type="entry name" value="RNA POLYMERASE SIGMA FACTOR HI_1459-RELATED"/>
    <property type="match status" value="1"/>
</dbReference>
<dbReference type="Pfam" id="PF04542">
    <property type="entry name" value="Sigma70_r2"/>
    <property type="match status" value="1"/>
</dbReference>
<dbReference type="InterPro" id="IPR013249">
    <property type="entry name" value="RNA_pol_sigma70_r4_t2"/>
</dbReference>
<dbReference type="GO" id="GO:0016987">
    <property type="term" value="F:sigma factor activity"/>
    <property type="evidence" value="ECO:0007669"/>
    <property type="project" value="UniProtKB-KW"/>
</dbReference>
<dbReference type="GO" id="GO:0006352">
    <property type="term" value="P:DNA-templated transcription initiation"/>
    <property type="evidence" value="ECO:0007669"/>
    <property type="project" value="InterPro"/>
</dbReference>
<dbReference type="SUPFAM" id="SSF88659">
    <property type="entry name" value="Sigma3 and sigma4 domains of RNA polymerase sigma factors"/>
    <property type="match status" value="1"/>
</dbReference>
<organism evidence="8 9">
    <name type="scientific">Hallella colorans</name>
    <dbReference type="NCBI Taxonomy" id="1703337"/>
    <lineage>
        <taxon>Bacteria</taxon>
        <taxon>Pseudomonadati</taxon>
        <taxon>Bacteroidota</taxon>
        <taxon>Bacteroidia</taxon>
        <taxon>Bacteroidales</taxon>
        <taxon>Prevotellaceae</taxon>
        <taxon>Hallella</taxon>
    </lineage>
</organism>
<keyword evidence="4" id="KW-0238">DNA-binding</keyword>
<reference evidence="8 9" key="1">
    <citation type="submission" date="2018-05" db="EMBL/GenBank/DDBJ databases">
        <title>Genomic Encyclopedia of Type Strains, Phase IV (KMG-IV): sequencing the most valuable type-strain genomes for metagenomic binning, comparative biology and taxonomic classification.</title>
        <authorList>
            <person name="Goeker M."/>
        </authorList>
    </citation>
    <scope>NUCLEOTIDE SEQUENCE [LARGE SCALE GENOMIC DNA]</scope>
    <source>
        <strain evidence="8 9">DSM 100333</strain>
    </source>
</reference>
<keyword evidence="3" id="KW-0731">Sigma factor</keyword>
<evidence type="ECO:0000313" key="9">
    <source>
        <dbReference type="Proteomes" id="UP000245870"/>
    </source>
</evidence>
<evidence type="ECO:0000256" key="4">
    <source>
        <dbReference type="ARBA" id="ARBA00023125"/>
    </source>
</evidence>